<name>A0A8J3ZKJ3_9ACTN</name>
<proteinExistence type="predicted"/>
<dbReference type="Proteomes" id="UP000635606">
    <property type="component" value="Unassembled WGS sequence"/>
</dbReference>
<organism evidence="2 3">
    <name type="scientific">Virgisporangium ochraceum</name>
    <dbReference type="NCBI Taxonomy" id="65505"/>
    <lineage>
        <taxon>Bacteria</taxon>
        <taxon>Bacillati</taxon>
        <taxon>Actinomycetota</taxon>
        <taxon>Actinomycetes</taxon>
        <taxon>Micromonosporales</taxon>
        <taxon>Micromonosporaceae</taxon>
        <taxon>Virgisporangium</taxon>
    </lineage>
</organism>
<keyword evidence="3" id="KW-1185">Reference proteome</keyword>
<evidence type="ECO:0000256" key="1">
    <source>
        <dbReference type="SAM" id="MobiDB-lite"/>
    </source>
</evidence>
<protein>
    <submittedName>
        <fullName evidence="2">Uncharacterized protein</fullName>
    </submittedName>
</protein>
<dbReference type="AlphaFoldDB" id="A0A8J3ZKJ3"/>
<evidence type="ECO:0000313" key="3">
    <source>
        <dbReference type="Proteomes" id="UP000635606"/>
    </source>
</evidence>
<gene>
    <name evidence="2" type="ORF">Voc01_009360</name>
</gene>
<comment type="caution">
    <text evidence="2">The sequence shown here is derived from an EMBL/GenBank/DDBJ whole genome shotgun (WGS) entry which is preliminary data.</text>
</comment>
<feature type="region of interest" description="Disordered" evidence="1">
    <location>
        <begin position="1"/>
        <end position="25"/>
    </location>
</feature>
<sequence length="84" mass="9339">MVEQVPRDGLATGPRERPERRRQVSAVRTLRAFPQADRVVGLVKNNFRDRGSTANDGVLLYESGHAYQLNTAPTTDPSGTMLSW</sequence>
<dbReference type="EMBL" id="BOPH01000014">
    <property type="protein sequence ID" value="GIJ66019.1"/>
    <property type="molecule type" value="Genomic_DNA"/>
</dbReference>
<evidence type="ECO:0000313" key="2">
    <source>
        <dbReference type="EMBL" id="GIJ66019.1"/>
    </source>
</evidence>
<accession>A0A8J3ZKJ3</accession>
<reference evidence="2" key="1">
    <citation type="submission" date="2021-01" db="EMBL/GenBank/DDBJ databases">
        <title>Whole genome shotgun sequence of Virgisporangium ochraceum NBRC 16418.</title>
        <authorList>
            <person name="Komaki H."/>
            <person name="Tamura T."/>
        </authorList>
    </citation>
    <scope>NUCLEOTIDE SEQUENCE</scope>
    <source>
        <strain evidence="2">NBRC 16418</strain>
    </source>
</reference>